<dbReference type="AlphaFoldDB" id="A0AAJ1WVQ8"/>
<comment type="caution">
    <text evidence="1">The sequence shown here is derived from an EMBL/GenBank/DDBJ whole genome shotgun (WGS) entry which is preliminary data.</text>
</comment>
<reference evidence="1" key="1">
    <citation type="submission" date="2023-07" db="EMBL/GenBank/DDBJ databases">
        <title>Genomic Encyclopedia of Type Strains, Phase IV (KMG-IV): sequencing the most valuable type-strain genomes for metagenomic binning, comparative biology and taxonomic classification.</title>
        <authorList>
            <person name="Goeker M."/>
        </authorList>
    </citation>
    <scope>NUCLEOTIDE SEQUENCE</scope>
    <source>
        <strain evidence="1">DSM 19569</strain>
    </source>
</reference>
<accession>A0AAJ1WVQ8</accession>
<proteinExistence type="predicted"/>
<evidence type="ECO:0000313" key="1">
    <source>
        <dbReference type="EMBL" id="MDQ0543432.1"/>
    </source>
</evidence>
<protein>
    <submittedName>
        <fullName evidence="1">Uncharacterized protein</fullName>
    </submittedName>
</protein>
<organism evidence="1 2">
    <name type="scientific">Methylobacterium brachiatum</name>
    <dbReference type="NCBI Taxonomy" id="269660"/>
    <lineage>
        <taxon>Bacteria</taxon>
        <taxon>Pseudomonadati</taxon>
        <taxon>Pseudomonadota</taxon>
        <taxon>Alphaproteobacteria</taxon>
        <taxon>Hyphomicrobiales</taxon>
        <taxon>Methylobacteriaceae</taxon>
        <taxon>Methylobacterium</taxon>
    </lineage>
</organism>
<dbReference type="Proteomes" id="UP001223420">
    <property type="component" value="Unassembled WGS sequence"/>
</dbReference>
<dbReference type="EMBL" id="JAUSWL010000003">
    <property type="protein sequence ID" value="MDQ0543432.1"/>
    <property type="molecule type" value="Genomic_DNA"/>
</dbReference>
<dbReference type="RefSeq" id="WP_066925637.1">
    <property type="nucleotide sequence ID" value="NZ_JAJALK010000004.1"/>
</dbReference>
<name>A0AAJ1WVQ8_9HYPH</name>
<evidence type="ECO:0000313" key="2">
    <source>
        <dbReference type="Proteomes" id="UP001223420"/>
    </source>
</evidence>
<gene>
    <name evidence="1" type="ORF">QO001_002358</name>
</gene>
<sequence>MEESLFSDDTMALQFGRRRNPFVMGLGKFRDAATAIGFDSGLLEREVRVTVGKALDRWPDTLRDMPIPPSMKRTLLDRLPRLRLVQEVRPGFKHGTSFDEDDVPPQR</sequence>